<evidence type="ECO:0000313" key="2">
    <source>
        <dbReference type="Proteomes" id="UP000727654"/>
    </source>
</evidence>
<accession>A0ABN7YB87</accession>
<organism evidence="1 2">
    <name type="scientific">Cupriavidus laharis</name>
    <dbReference type="NCBI Taxonomy" id="151654"/>
    <lineage>
        <taxon>Bacteria</taxon>
        <taxon>Pseudomonadati</taxon>
        <taxon>Pseudomonadota</taxon>
        <taxon>Betaproteobacteria</taxon>
        <taxon>Burkholderiales</taxon>
        <taxon>Burkholderiaceae</taxon>
        <taxon>Cupriavidus</taxon>
    </lineage>
</organism>
<sequence>MLALGGDQQAREKSAEALLDQALRQDPRHVPSLLTRAELRIRLHDYAGALADNDTAIGIRGQTPTLSMMRCMLRERLGAAAPTACYETVVRLSERDSRPCREDLNCVVAALMADAPDAQAYRDHFLAMPRTGADQAVADGLLRGFSRERYLHSVLP</sequence>
<dbReference type="Proteomes" id="UP000727654">
    <property type="component" value="Unassembled WGS sequence"/>
</dbReference>
<evidence type="ECO:0000313" key="1">
    <source>
        <dbReference type="EMBL" id="CAG9170679.1"/>
    </source>
</evidence>
<dbReference type="SUPFAM" id="SSF48452">
    <property type="entry name" value="TPR-like"/>
    <property type="match status" value="1"/>
</dbReference>
<dbReference type="InterPro" id="IPR011990">
    <property type="entry name" value="TPR-like_helical_dom_sf"/>
</dbReference>
<protein>
    <recommendedName>
        <fullName evidence="3">Tetratricopeptide repeat protein</fullName>
    </recommendedName>
</protein>
<name>A0ABN7YB87_9BURK</name>
<dbReference type="RefSeq" id="WP_224079370.1">
    <property type="nucleotide sequence ID" value="NZ_CAJZAI010000003.1"/>
</dbReference>
<proteinExistence type="predicted"/>
<dbReference type="Gene3D" id="1.25.40.10">
    <property type="entry name" value="Tetratricopeptide repeat domain"/>
    <property type="match status" value="1"/>
</dbReference>
<gene>
    <name evidence="1" type="ORF">LMG23992_01721</name>
</gene>
<evidence type="ECO:0008006" key="3">
    <source>
        <dbReference type="Google" id="ProtNLM"/>
    </source>
</evidence>
<keyword evidence="2" id="KW-1185">Reference proteome</keyword>
<dbReference type="EMBL" id="CAJZAI010000003">
    <property type="protein sequence ID" value="CAG9170679.1"/>
    <property type="molecule type" value="Genomic_DNA"/>
</dbReference>
<comment type="caution">
    <text evidence="1">The sequence shown here is derived from an EMBL/GenBank/DDBJ whole genome shotgun (WGS) entry which is preliminary data.</text>
</comment>
<reference evidence="1 2" key="1">
    <citation type="submission" date="2021-08" db="EMBL/GenBank/DDBJ databases">
        <authorList>
            <person name="Peeters C."/>
        </authorList>
    </citation>
    <scope>NUCLEOTIDE SEQUENCE [LARGE SCALE GENOMIC DNA]</scope>
    <source>
        <strain evidence="1 2">LMG 23992</strain>
    </source>
</reference>